<evidence type="ECO:0000313" key="2">
    <source>
        <dbReference type="EMBL" id="KAF5180851.1"/>
    </source>
</evidence>
<protein>
    <submittedName>
        <fullName evidence="2">Uncharacterized protein</fullName>
    </submittedName>
</protein>
<evidence type="ECO:0000313" key="3">
    <source>
        <dbReference type="Proteomes" id="UP000554482"/>
    </source>
</evidence>
<reference evidence="2 3" key="1">
    <citation type="submission" date="2020-06" db="EMBL/GenBank/DDBJ databases">
        <title>Transcriptomic and genomic resources for Thalictrum thalictroides and T. hernandezii: Facilitating candidate gene discovery in an emerging model plant lineage.</title>
        <authorList>
            <person name="Arias T."/>
            <person name="Riano-Pachon D.M."/>
            <person name="Di Stilio V.S."/>
        </authorList>
    </citation>
    <scope>NUCLEOTIDE SEQUENCE [LARGE SCALE GENOMIC DNA]</scope>
    <source>
        <strain evidence="3">cv. WT478/WT964</strain>
        <tissue evidence="2">Leaves</tissue>
    </source>
</reference>
<feature type="region of interest" description="Disordered" evidence="1">
    <location>
        <begin position="116"/>
        <end position="168"/>
    </location>
</feature>
<dbReference type="EMBL" id="JABWDY010036870">
    <property type="protein sequence ID" value="KAF5180851.1"/>
    <property type="molecule type" value="Genomic_DNA"/>
</dbReference>
<name>A0A7J6V8C3_THATH</name>
<gene>
    <name evidence="2" type="ORF">FRX31_029562</name>
</gene>
<proteinExistence type="predicted"/>
<sequence>MNSTGNVLPTPTAEPQVVFRNHGTSELYTSGTDHIADPSLEGNLIQSMTGQDLFGNLLESSNMDFQSTQVDFQATRTEHQLGTEEELQFDFNMDVSELLRSPTTVMCELGTGDTQMGASSGGIQSYPKSASLAPLGNGNQTGNPGDQINKDGTGVQGNGSSHSLETTQQPECLPTNGNGNGHLPLVTNTVDAGAYPNFFQDGGGLSSQMRTHYNLKLKKLKADIKVRDARIEQLQSGVNWKLSMKDAEIAALKAELAKKG</sequence>
<keyword evidence="3" id="KW-1185">Reference proteome</keyword>
<feature type="compositionally biased region" description="Polar residues" evidence="1">
    <location>
        <begin position="158"/>
        <end position="168"/>
    </location>
</feature>
<dbReference type="Proteomes" id="UP000554482">
    <property type="component" value="Unassembled WGS sequence"/>
</dbReference>
<organism evidence="2 3">
    <name type="scientific">Thalictrum thalictroides</name>
    <name type="common">Rue-anemone</name>
    <name type="synonym">Anemone thalictroides</name>
    <dbReference type="NCBI Taxonomy" id="46969"/>
    <lineage>
        <taxon>Eukaryota</taxon>
        <taxon>Viridiplantae</taxon>
        <taxon>Streptophyta</taxon>
        <taxon>Embryophyta</taxon>
        <taxon>Tracheophyta</taxon>
        <taxon>Spermatophyta</taxon>
        <taxon>Magnoliopsida</taxon>
        <taxon>Ranunculales</taxon>
        <taxon>Ranunculaceae</taxon>
        <taxon>Thalictroideae</taxon>
        <taxon>Thalictrum</taxon>
    </lineage>
</organism>
<feature type="compositionally biased region" description="Polar residues" evidence="1">
    <location>
        <begin position="137"/>
        <end position="146"/>
    </location>
</feature>
<accession>A0A7J6V8C3</accession>
<dbReference type="AlphaFoldDB" id="A0A7J6V8C3"/>
<evidence type="ECO:0000256" key="1">
    <source>
        <dbReference type="SAM" id="MobiDB-lite"/>
    </source>
</evidence>
<feature type="compositionally biased region" description="Polar residues" evidence="1">
    <location>
        <begin position="116"/>
        <end position="128"/>
    </location>
</feature>
<comment type="caution">
    <text evidence="2">The sequence shown here is derived from an EMBL/GenBank/DDBJ whole genome shotgun (WGS) entry which is preliminary data.</text>
</comment>